<dbReference type="EMBL" id="SAEB01000001">
    <property type="protein sequence ID" value="RVD90142.1"/>
    <property type="molecule type" value="Genomic_DNA"/>
</dbReference>
<sequence length="426" mass="47386">MSQFDDDFERRFPRGLGEPIVRRKSKFTNGEAFVVHEGGPVDLEDPDIIAAEVANRLRIYPYAPATPEVYNRAMNNVRGIIYDGDKTYRYFIWLTVSRTYQHQPVKKRFCGDGTGKAKFIDEIGGAISGPSGPGGSKGGDKGDKKGKGKGKMSEEEEGGEMWTKTVKVPFLVWMGSPRSFLSFDTVDVFFSGPEFEYSRYQLTVDGTLFLFRGPDGNSNFNHYNILGKDFMESRRVEDGVKASIDLRLLGWDSEQGKAWEQMEREYETIDQQSMETRQAVQAFERELGLDVREAGGIEVGEEGKKEDETGGVLATEPTRENAASAQPNRLTNGEGQNEKDLEGKAEMKECEGGRAEPQIGLRERRIVDLEGLAASPSSSPISRKKGKMSGLVSKEDTRVSGGRTGSGMRRRTTGFAYDVTPCLLRR</sequence>
<feature type="compositionally biased region" description="Basic and acidic residues" evidence="1">
    <location>
        <begin position="298"/>
        <end position="308"/>
    </location>
</feature>
<feature type="compositionally biased region" description="Polar residues" evidence="1">
    <location>
        <begin position="321"/>
        <end position="335"/>
    </location>
</feature>
<protein>
    <submittedName>
        <fullName evidence="2">Uncharacterized protein</fullName>
    </submittedName>
</protein>
<dbReference type="VEuPathDB" id="FungiDB:DFL_001118"/>
<comment type="caution">
    <text evidence="2">The sequence shown here is derived from an EMBL/GenBank/DDBJ whole genome shotgun (WGS) entry which is preliminary data.</text>
</comment>
<organism evidence="2 3">
    <name type="scientific">Arthrobotrys flagrans</name>
    <name type="common">Nematode-trapping fungus</name>
    <name type="synonym">Trichothecium flagrans</name>
    <dbReference type="NCBI Taxonomy" id="97331"/>
    <lineage>
        <taxon>Eukaryota</taxon>
        <taxon>Fungi</taxon>
        <taxon>Dikarya</taxon>
        <taxon>Ascomycota</taxon>
        <taxon>Pezizomycotina</taxon>
        <taxon>Orbiliomycetes</taxon>
        <taxon>Orbiliales</taxon>
        <taxon>Orbiliaceae</taxon>
        <taxon>Arthrobotrys</taxon>
    </lineage>
</organism>
<evidence type="ECO:0000313" key="2">
    <source>
        <dbReference type="EMBL" id="RVD90142.1"/>
    </source>
</evidence>
<name>A0A437AG82_ARTFL</name>
<reference evidence="2 3" key="1">
    <citation type="submission" date="2019-01" db="EMBL/GenBank/DDBJ databases">
        <title>Intercellular communication is required for trap formation in the nematode-trapping fungus Duddingtonia flagrans.</title>
        <authorList>
            <person name="Youssar L."/>
            <person name="Wernet V."/>
            <person name="Hensel N."/>
            <person name="Hildebrandt H.-G."/>
            <person name="Fischer R."/>
        </authorList>
    </citation>
    <scope>NUCLEOTIDE SEQUENCE [LARGE SCALE GENOMIC DNA]</scope>
    <source>
        <strain evidence="2 3">CBS H-5679</strain>
    </source>
</reference>
<feature type="region of interest" description="Disordered" evidence="1">
    <location>
        <begin position="298"/>
        <end position="338"/>
    </location>
</feature>
<evidence type="ECO:0000313" key="3">
    <source>
        <dbReference type="Proteomes" id="UP000283090"/>
    </source>
</evidence>
<gene>
    <name evidence="2" type="ORF">DFL_001118</name>
</gene>
<dbReference type="RefSeq" id="XP_067495686.1">
    <property type="nucleotide sequence ID" value="XM_067629690.1"/>
</dbReference>
<feature type="region of interest" description="Disordered" evidence="1">
    <location>
        <begin position="125"/>
        <end position="158"/>
    </location>
</feature>
<proteinExistence type="predicted"/>
<accession>A0A437AG82</accession>
<keyword evidence="3" id="KW-1185">Reference proteome</keyword>
<dbReference type="GeneID" id="93583429"/>
<feature type="region of interest" description="Disordered" evidence="1">
    <location>
        <begin position="374"/>
        <end position="412"/>
    </location>
</feature>
<dbReference type="AlphaFoldDB" id="A0A437AG82"/>
<dbReference type="OrthoDB" id="5380257at2759"/>
<dbReference type="Proteomes" id="UP000283090">
    <property type="component" value="Unassembled WGS sequence"/>
</dbReference>
<evidence type="ECO:0000256" key="1">
    <source>
        <dbReference type="SAM" id="MobiDB-lite"/>
    </source>
</evidence>